<keyword evidence="1" id="KW-0175">Coiled coil</keyword>
<dbReference type="AlphaFoldDB" id="M4Q0A1"/>
<dbReference type="Gene3D" id="1.20.5.2950">
    <property type="match status" value="1"/>
</dbReference>
<organism evidence="2">
    <name type="scientific">uncultured bacterium LAB20</name>
    <dbReference type="NCBI Taxonomy" id="1204709"/>
    <lineage>
        <taxon>Bacteria</taxon>
        <taxon>environmental samples</taxon>
    </lineage>
</organism>
<name>M4Q0A1_9BACT</name>
<reference evidence="2" key="1">
    <citation type="journal article" date="2012" name="Biotechnol. Biofuels">
        <title>Microbial ?-glucosidases from cow rumen metagenome enhance the saccharification of lignocellulose in combination with commercial cellulase cocktail.</title>
        <authorList>
            <person name="Del Pozo M.V."/>
            <person name="Fernandez-Arrojo L."/>
            <person name="Gil-Martinez J."/>
            <person name="Montesinos A."/>
            <person name="Chernikova T.N."/>
            <person name="Nechitaylo T.Y."/>
            <person name="Waliszek A."/>
            <person name="Tortajada M."/>
            <person name="Rojas A."/>
            <person name="Huws S.A."/>
            <person name="Golyshina O.V."/>
            <person name="Newbold C.J."/>
            <person name="Polaina J."/>
            <person name="Ferrer M."/>
            <person name="Golyshin P.N."/>
        </authorList>
    </citation>
    <scope>NUCLEOTIDE SEQUENCE</scope>
</reference>
<dbReference type="CDD" id="cd06503">
    <property type="entry name" value="ATP-synt_Fo_b"/>
    <property type="match status" value="1"/>
</dbReference>
<proteinExistence type="predicted"/>
<sequence>MDKLQELTQKLYDEGLAKGKEEGQALLEKAKAEAADIVKQAQEEAEAILARARKEAQDFKVKVEGDVKMAASQAVQATRTDIENLVIAKVSDTTVEKALSNEDYIKGIITAVAQKFSVEEPADLALVLPESLKAGLEPFVKDELGKILGKGVDATFSKKVAGGFRIGPKDGGYFVSLTDDTFKDLIGGFLRPATKKLLFG</sequence>
<dbReference type="SUPFAM" id="SSF160527">
    <property type="entry name" value="V-type ATPase subunit E-like"/>
    <property type="match status" value="1"/>
</dbReference>
<evidence type="ECO:0008006" key="3">
    <source>
        <dbReference type="Google" id="ProtNLM"/>
    </source>
</evidence>
<dbReference type="EMBL" id="JX163906">
    <property type="protein sequence ID" value="AGH13496.1"/>
    <property type="molecule type" value="Genomic_DNA"/>
</dbReference>
<accession>M4Q0A1</accession>
<protein>
    <recommendedName>
        <fullName evidence="3">V-type ATP synthase subunit E</fullName>
    </recommendedName>
</protein>
<evidence type="ECO:0000313" key="2">
    <source>
        <dbReference type="EMBL" id="AGH13496.1"/>
    </source>
</evidence>
<evidence type="ECO:0000256" key="1">
    <source>
        <dbReference type="SAM" id="Coils"/>
    </source>
</evidence>
<feature type="coiled-coil region" evidence="1">
    <location>
        <begin position="20"/>
        <end position="62"/>
    </location>
</feature>